<dbReference type="GO" id="GO:0003824">
    <property type="term" value="F:catalytic activity"/>
    <property type="evidence" value="ECO:0007669"/>
    <property type="project" value="UniProtKB-ARBA"/>
</dbReference>
<organism evidence="2 3">
    <name type="scientific">Leptospira kirschneri str. H1</name>
    <dbReference type="NCBI Taxonomy" id="1049966"/>
    <lineage>
        <taxon>Bacteria</taxon>
        <taxon>Pseudomonadati</taxon>
        <taxon>Spirochaetota</taxon>
        <taxon>Spirochaetia</taxon>
        <taxon>Leptospirales</taxon>
        <taxon>Leptospiraceae</taxon>
        <taxon>Leptospira</taxon>
    </lineage>
</organism>
<protein>
    <submittedName>
        <fullName evidence="2">DNA/pantothenate metabolism flavoprotein</fullName>
    </submittedName>
</protein>
<dbReference type="RefSeq" id="WP_004766591.1">
    <property type="nucleotide sequence ID" value="NZ_AHMY02000058.1"/>
</dbReference>
<dbReference type="InterPro" id="IPR007085">
    <property type="entry name" value="DNA/pantothenate-metab_flavo_C"/>
</dbReference>
<dbReference type="InterPro" id="IPR035929">
    <property type="entry name" value="CoaB-like_sf"/>
</dbReference>
<feature type="domain" description="DNA/pantothenate metabolism flavoprotein C-terminal" evidence="1">
    <location>
        <begin position="5"/>
        <end position="217"/>
    </location>
</feature>
<dbReference type="GO" id="GO:0015937">
    <property type="term" value="P:coenzyme A biosynthetic process"/>
    <property type="evidence" value="ECO:0007669"/>
    <property type="project" value="UniProtKB-ARBA"/>
</dbReference>
<dbReference type="SUPFAM" id="SSF102645">
    <property type="entry name" value="CoaB-like"/>
    <property type="match status" value="1"/>
</dbReference>
<dbReference type="Proteomes" id="UP000006253">
    <property type="component" value="Unassembled WGS sequence"/>
</dbReference>
<dbReference type="Pfam" id="PF04127">
    <property type="entry name" value="DFP"/>
    <property type="match status" value="1"/>
</dbReference>
<dbReference type="AlphaFoldDB" id="A0A0E2AZB8"/>
<dbReference type="EMBL" id="AHMY02000058">
    <property type="protein sequence ID" value="EKO14219.1"/>
    <property type="molecule type" value="Genomic_DNA"/>
</dbReference>
<proteinExistence type="predicted"/>
<sequence>MGFSKAIITSGPTIEWIDPVRYISNASSGKMGFHIAESVSKWVSEVVYIHGQVLENYKNPKGSKSITVETTSDLCNSVLAEIQTDTILIMAAAPVDFRPAKSEKSKIKKEEGNETFVLELVKNPDILKTVSSKIAKEGISGCCLVGFAAETDFLEEYAQNKLKNKNLDYIIGNYVGKNEKGFGEVDTTVFIYSAFGKVAQIGPFSKEVISDKIVEFLKMETSKPLVKWNFQ</sequence>
<gene>
    <name evidence="2" type="ORF">LEP1GSC081_0792</name>
</gene>
<name>A0A0E2AZB8_9LEPT</name>
<comment type="caution">
    <text evidence="2">The sequence shown here is derived from an EMBL/GenBank/DDBJ whole genome shotgun (WGS) entry which is preliminary data.</text>
</comment>
<reference evidence="2 3" key="1">
    <citation type="submission" date="2012-10" db="EMBL/GenBank/DDBJ databases">
        <authorList>
            <person name="Harkins D.M."/>
            <person name="Durkin A.S."/>
            <person name="Brinkac L.M."/>
            <person name="Selengut J.D."/>
            <person name="Sanka R."/>
            <person name="DePew J."/>
            <person name="Purushe J."/>
            <person name="Peacock S.J."/>
            <person name="Thaipadungpanit J."/>
            <person name="Wuthiekanun V.W."/>
            <person name="Day N.P."/>
            <person name="Vinetz J.M."/>
            <person name="Sutton G.G."/>
            <person name="Nelson W.C."/>
            <person name="Fouts D.E."/>
        </authorList>
    </citation>
    <scope>NUCLEOTIDE SEQUENCE [LARGE SCALE GENOMIC DNA]</scope>
    <source>
        <strain evidence="2 3">H1</strain>
    </source>
</reference>
<evidence type="ECO:0000313" key="3">
    <source>
        <dbReference type="Proteomes" id="UP000006253"/>
    </source>
</evidence>
<evidence type="ECO:0000259" key="1">
    <source>
        <dbReference type="Pfam" id="PF04127"/>
    </source>
</evidence>
<evidence type="ECO:0000313" key="2">
    <source>
        <dbReference type="EMBL" id="EKO14219.1"/>
    </source>
</evidence>
<accession>A0A0E2AZB8</accession>
<dbReference type="Gene3D" id="3.40.50.10300">
    <property type="entry name" value="CoaB-like"/>
    <property type="match status" value="1"/>
</dbReference>